<dbReference type="GO" id="GO:0005737">
    <property type="term" value="C:cytoplasm"/>
    <property type="evidence" value="ECO:0007669"/>
    <property type="project" value="TreeGrafter"/>
</dbReference>
<accession>A0A1I3BH51</accession>
<evidence type="ECO:0000313" key="10">
    <source>
        <dbReference type="EMBL" id="SFH61617.1"/>
    </source>
</evidence>
<comment type="similarity">
    <text evidence="1 8">Belongs to the thymidylate kinase family.</text>
</comment>
<evidence type="ECO:0000256" key="2">
    <source>
        <dbReference type="ARBA" id="ARBA00022679"/>
    </source>
</evidence>
<dbReference type="HAMAP" id="MF_00165">
    <property type="entry name" value="Thymidylate_kinase"/>
    <property type="match status" value="1"/>
</dbReference>
<dbReference type="GO" id="GO:0006227">
    <property type="term" value="P:dUDP biosynthetic process"/>
    <property type="evidence" value="ECO:0007669"/>
    <property type="project" value="TreeGrafter"/>
</dbReference>
<organism evidence="10 11">
    <name type="scientific">Planctomicrobium piriforme</name>
    <dbReference type="NCBI Taxonomy" id="1576369"/>
    <lineage>
        <taxon>Bacteria</taxon>
        <taxon>Pseudomonadati</taxon>
        <taxon>Planctomycetota</taxon>
        <taxon>Planctomycetia</taxon>
        <taxon>Planctomycetales</taxon>
        <taxon>Planctomycetaceae</taxon>
        <taxon>Planctomicrobium</taxon>
    </lineage>
</organism>
<evidence type="ECO:0000256" key="3">
    <source>
        <dbReference type="ARBA" id="ARBA00022727"/>
    </source>
</evidence>
<dbReference type="Pfam" id="PF02223">
    <property type="entry name" value="Thymidylate_kin"/>
    <property type="match status" value="1"/>
</dbReference>
<evidence type="ECO:0000256" key="5">
    <source>
        <dbReference type="ARBA" id="ARBA00022777"/>
    </source>
</evidence>
<dbReference type="InterPro" id="IPR018094">
    <property type="entry name" value="Thymidylate_kinase"/>
</dbReference>
<dbReference type="EMBL" id="FOQD01000001">
    <property type="protein sequence ID" value="SFH61617.1"/>
    <property type="molecule type" value="Genomic_DNA"/>
</dbReference>
<evidence type="ECO:0000313" key="11">
    <source>
        <dbReference type="Proteomes" id="UP000199518"/>
    </source>
</evidence>
<protein>
    <recommendedName>
        <fullName evidence="8">Thymidylate kinase</fullName>
        <ecNumber evidence="8">2.7.4.9</ecNumber>
    </recommendedName>
    <alternativeName>
        <fullName evidence="8">dTMP kinase</fullName>
    </alternativeName>
</protein>
<dbReference type="GO" id="GO:0005524">
    <property type="term" value="F:ATP binding"/>
    <property type="evidence" value="ECO:0007669"/>
    <property type="project" value="UniProtKB-UniRule"/>
</dbReference>
<comment type="function">
    <text evidence="8">Phosphorylation of dTMP to form dTDP in both de novo and salvage pathways of dTTP synthesis.</text>
</comment>
<dbReference type="SUPFAM" id="SSF52540">
    <property type="entry name" value="P-loop containing nucleoside triphosphate hydrolases"/>
    <property type="match status" value="1"/>
</dbReference>
<dbReference type="InterPro" id="IPR027417">
    <property type="entry name" value="P-loop_NTPase"/>
</dbReference>
<keyword evidence="2 8" id="KW-0808">Transferase</keyword>
<dbReference type="InterPro" id="IPR039430">
    <property type="entry name" value="Thymidylate_kin-like_dom"/>
</dbReference>
<dbReference type="PANTHER" id="PTHR10344">
    <property type="entry name" value="THYMIDYLATE KINASE"/>
    <property type="match status" value="1"/>
</dbReference>
<comment type="caution">
    <text evidence="8">Lacks conserved residue(s) required for the propagation of feature annotation.</text>
</comment>
<keyword evidence="3 8" id="KW-0545">Nucleotide biosynthesis</keyword>
<dbReference type="STRING" id="1576369.SAMN05421753_101452"/>
<dbReference type="GO" id="GO:0004798">
    <property type="term" value="F:dTMP kinase activity"/>
    <property type="evidence" value="ECO:0007669"/>
    <property type="project" value="UniProtKB-UniRule"/>
</dbReference>
<evidence type="ECO:0000259" key="9">
    <source>
        <dbReference type="Pfam" id="PF02223"/>
    </source>
</evidence>
<dbReference type="EC" id="2.7.4.9" evidence="8"/>
<reference evidence="11" key="1">
    <citation type="submission" date="2016-10" db="EMBL/GenBank/DDBJ databases">
        <authorList>
            <person name="Varghese N."/>
            <person name="Submissions S."/>
        </authorList>
    </citation>
    <scope>NUCLEOTIDE SEQUENCE [LARGE SCALE GENOMIC DNA]</scope>
    <source>
        <strain evidence="11">DSM 26348</strain>
    </source>
</reference>
<dbReference type="GO" id="GO:0006233">
    <property type="term" value="P:dTDP biosynthetic process"/>
    <property type="evidence" value="ECO:0007669"/>
    <property type="project" value="InterPro"/>
</dbReference>
<keyword evidence="5 8" id="KW-0418">Kinase</keyword>
<feature type="domain" description="Thymidylate kinase-like" evidence="9">
    <location>
        <begin position="13"/>
        <end position="205"/>
    </location>
</feature>
<evidence type="ECO:0000256" key="8">
    <source>
        <dbReference type="HAMAP-Rule" id="MF_00165"/>
    </source>
</evidence>
<dbReference type="Gene3D" id="3.40.50.300">
    <property type="entry name" value="P-loop containing nucleotide triphosphate hydrolases"/>
    <property type="match status" value="1"/>
</dbReference>
<dbReference type="CDD" id="cd01672">
    <property type="entry name" value="TMPK"/>
    <property type="match status" value="1"/>
</dbReference>
<evidence type="ECO:0000256" key="4">
    <source>
        <dbReference type="ARBA" id="ARBA00022741"/>
    </source>
</evidence>
<dbReference type="RefSeq" id="WP_092047529.1">
    <property type="nucleotide sequence ID" value="NZ_FOQD01000001.1"/>
</dbReference>
<proteinExistence type="inferred from homology"/>
<evidence type="ECO:0000256" key="6">
    <source>
        <dbReference type="ARBA" id="ARBA00022840"/>
    </source>
</evidence>
<keyword evidence="11" id="KW-1185">Reference proteome</keyword>
<dbReference type="NCBIfam" id="TIGR00041">
    <property type="entry name" value="DTMP_kinase"/>
    <property type="match status" value="1"/>
</dbReference>
<comment type="catalytic activity">
    <reaction evidence="7 8">
        <text>dTMP + ATP = dTDP + ADP</text>
        <dbReference type="Rhea" id="RHEA:13517"/>
        <dbReference type="ChEBI" id="CHEBI:30616"/>
        <dbReference type="ChEBI" id="CHEBI:58369"/>
        <dbReference type="ChEBI" id="CHEBI:63528"/>
        <dbReference type="ChEBI" id="CHEBI:456216"/>
        <dbReference type="EC" id="2.7.4.9"/>
    </reaction>
</comment>
<sequence length="233" mass="26088">MSEVDRGAPLIVIEGIDGSGKGTQSALLNQRLNAAGITSTLLSFPRYQSTFFGARIGEFLNGQFGALNELHPFLVSLLYAGDRYESRDLLLASRQSSQAVVLDRYVPSNIAHQSAKVQGAERAQLQTWIEQVEYGLFHLPKPDLVILLDVPVDSSQELIRRKEKRTYTDRATDLQESDTSYMGAVREAYLSLAEQSPEWRVVPVTEEGQVRPVETIADDIWQLVQPVLRLKEK</sequence>
<dbReference type="PANTHER" id="PTHR10344:SF4">
    <property type="entry name" value="UMP-CMP KINASE 2, MITOCHONDRIAL"/>
    <property type="match status" value="1"/>
</dbReference>
<dbReference type="GO" id="GO:0006235">
    <property type="term" value="P:dTTP biosynthetic process"/>
    <property type="evidence" value="ECO:0007669"/>
    <property type="project" value="UniProtKB-UniRule"/>
</dbReference>
<evidence type="ECO:0000256" key="1">
    <source>
        <dbReference type="ARBA" id="ARBA00009776"/>
    </source>
</evidence>
<dbReference type="Proteomes" id="UP000199518">
    <property type="component" value="Unassembled WGS sequence"/>
</dbReference>
<keyword evidence="4 8" id="KW-0547">Nucleotide-binding</keyword>
<name>A0A1I3BH51_9PLAN</name>
<dbReference type="OrthoDB" id="9774907at2"/>
<keyword evidence="6 8" id="KW-0067">ATP-binding</keyword>
<evidence type="ECO:0000256" key="7">
    <source>
        <dbReference type="ARBA" id="ARBA00048743"/>
    </source>
</evidence>
<gene>
    <name evidence="8" type="primary">tmk</name>
    <name evidence="10" type="ORF">SAMN05421753_101452</name>
</gene>
<dbReference type="AlphaFoldDB" id="A0A1I3BH51"/>